<sequence>MLIVKRLHMWFIILMSLLLLATAGWGVIWYYAQQRTVPEDVSAGGIPLGGMNIEEAVGLLNRYEEALETRTLTVEAGEAANGSKQWSAADIGYKADFSKVRSALQRLTEGSVWERARYRYHFPKTYELEQSWERDVFETAVRKEWGWIDLNEPADAVRTITDDDRVEYKPHTNAYRLNVEELSGKVEGWLLRAGDGTLSEEEKALKTELPVTVVQPKMTLEALKAEGVERKIIEFTTDFSSSAEGRAYNVSSTAKVLDGWHLAPGDIFDYGQIVRLTEDEYGYKEAPVILNGKLVPGIGGGICQVSSTLYNAVLRTGLEIVERRNHSLPVSYLPIGQDATFASGAINFRFKNTTGKHLIIRTAVKDRQLTVKMFGTMPENIRYDIESVTVQTIEPAVQEVASASLPAGTRKVVQHGKPGYVVETFRTLVQDGKEVSRERVSRDTYKAQPTVVNVGGNEGAPAPAPDSGEPLLEDGIG</sequence>
<dbReference type="PANTHER" id="PTHR35788">
    <property type="entry name" value="EXPORTED PROTEIN-RELATED"/>
    <property type="match status" value="1"/>
</dbReference>
<comment type="caution">
    <text evidence="5">The sequence shown here is derived from an EMBL/GenBank/DDBJ whole genome shotgun (WGS) entry which is preliminary data.</text>
</comment>
<protein>
    <submittedName>
        <fullName evidence="5">VanW family protein</fullName>
    </submittedName>
</protein>
<evidence type="ECO:0000313" key="5">
    <source>
        <dbReference type="EMBL" id="MFD2662993.1"/>
    </source>
</evidence>
<dbReference type="InterPro" id="IPR052913">
    <property type="entry name" value="Glycopeptide_resist_protein"/>
</dbReference>
<keyword evidence="1" id="KW-0732">Signal</keyword>
<dbReference type="PROSITE" id="PS51109">
    <property type="entry name" value="G5"/>
    <property type="match status" value="1"/>
</dbReference>
<organism evidence="5 6">
    <name type="scientific">Paenibacillus thailandensis</name>
    <dbReference type="NCBI Taxonomy" id="393250"/>
    <lineage>
        <taxon>Bacteria</taxon>
        <taxon>Bacillati</taxon>
        <taxon>Bacillota</taxon>
        <taxon>Bacilli</taxon>
        <taxon>Bacillales</taxon>
        <taxon>Paenibacillaceae</taxon>
        <taxon>Paenibacillus</taxon>
    </lineage>
</organism>
<evidence type="ECO:0000313" key="6">
    <source>
        <dbReference type="Proteomes" id="UP001597493"/>
    </source>
</evidence>
<reference evidence="6" key="1">
    <citation type="journal article" date="2019" name="Int. J. Syst. Evol. Microbiol.">
        <title>The Global Catalogue of Microorganisms (GCM) 10K type strain sequencing project: providing services to taxonomists for standard genome sequencing and annotation.</title>
        <authorList>
            <consortium name="The Broad Institute Genomics Platform"/>
            <consortium name="The Broad Institute Genome Sequencing Center for Infectious Disease"/>
            <person name="Wu L."/>
            <person name="Ma J."/>
        </authorList>
    </citation>
    <scope>NUCLEOTIDE SEQUENCE [LARGE SCALE GENOMIC DNA]</scope>
    <source>
        <strain evidence="6">TISTR 1827</strain>
    </source>
</reference>
<dbReference type="SMART" id="SM01208">
    <property type="entry name" value="G5"/>
    <property type="match status" value="1"/>
</dbReference>
<dbReference type="RefSeq" id="WP_379278193.1">
    <property type="nucleotide sequence ID" value="NZ_JBHUGT010000017.1"/>
</dbReference>
<keyword evidence="6" id="KW-1185">Reference proteome</keyword>
<proteinExistence type="predicted"/>
<dbReference type="PANTHER" id="PTHR35788:SF1">
    <property type="entry name" value="EXPORTED PROTEIN"/>
    <property type="match status" value="1"/>
</dbReference>
<evidence type="ECO:0000259" key="4">
    <source>
        <dbReference type="PROSITE" id="PS51109"/>
    </source>
</evidence>
<dbReference type="InterPro" id="IPR007391">
    <property type="entry name" value="Vancomycin_resist_VanW"/>
</dbReference>
<dbReference type="EMBL" id="JBHUMY010000037">
    <property type="protein sequence ID" value="MFD2662993.1"/>
    <property type="molecule type" value="Genomic_DNA"/>
</dbReference>
<dbReference type="Pfam" id="PF07501">
    <property type="entry name" value="G5"/>
    <property type="match status" value="1"/>
</dbReference>
<feature type="compositionally biased region" description="Basic and acidic residues" evidence="2">
    <location>
        <begin position="432"/>
        <end position="445"/>
    </location>
</feature>
<feature type="domain" description="G5" evidence="4">
    <location>
        <begin position="379"/>
        <end position="458"/>
    </location>
</feature>
<keyword evidence="3" id="KW-0472">Membrane</keyword>
<evidence type="ECO:0000256" key="2">
    <source>
        <dbReference type="SAM" id="MobiDB-lite"/>
    </source>
</evidence>
<dbReference type="Gene3D" id="2.20.230.10">
    <property type="entry name" value="Resuscitation-promoting factor rpfb"/>
    <property type="match status" value="1"/>
</dbReference>
<dbReference type="Proteomes" id="UP001597493">
    <property type="component" value="Unassembled WGS sequence"/>
</dbReference>
<feature type="transmembrane region" description="Helical" evidence="3">
    <location>
        <begin position="7"/>
        <end position="32"/>
    </location>
</feature>
<feature type="region of interest" description="Disordered" evidence="2">
    <location>
        <begin position="432"/>
        <end position="477"/>
    </location>
</feature>
<keyword evidence="3" id="KW-1133">Transmembrane helix</keyword>
<accession>A0ABW5R596</accession>
<dbReference type="InterPro" id="IPR011098">
    <property type="entry name" value="G5_dom"/>
</dbReference>
<name>A0ABW5R596_9BACL</name>
<dbReference type="Pfam" id="PF04294">
    <property type="entry name" value="VanW"/>
    <property type="match status" value="1"/>
</dbReference>
<gene>
    <name evidence="5" type="ORF">ACFSW5_22305</name>
</gene>
<evidence type="ECO:0000256" key="3">
    <source>
        <dbReference type="SAM" id="Phobius"/>
    </source>
</evidence>
<keyword evidence="3" id="KW-0812">Transmembrane</keyword>
<evidence type="ECO:0000256" key="1">
    <source>
        <dbReference type="ARBA" id="ARBA00022729"/>
    </source>
</evidence>